<organism evidence="1 2">
    <name type="scientific">Reyranella humidisoli</name>
    <dbReference type="NCBI Taxonomy" id="2849149"/>
    <lineage>
        <taxon>Bacteria</taxon>
        <taxon>Pseudomonadati</taxon>
        <taxon>Pseudomonadota</taxon>
        <taxon>Alphaproteobacteria</taxon>
        <taxon>Hyphomicrobiales</taxon>
        <taxon>Reyranellaceae</taxon>
        <taxon>Reyranella</taxon>
    </lineage>
</organism>
<dbReference type="EMBL" id="JAHOPB010000001">
    <property type="protein sequence ID" value="MBU8872563.1"/>
    <property type="molecule type" value="Genomic_DNA"/>
</dbReference>
<evidence type="ECO:0000313" key="2">
    <source>
        <dbReference type="Proteomes" id="UP000727907"/>
    </source>
</evidence>
<accession>A0ABS6IEA4</accession>
<dbReference type="SFLD" id="SFLDS00003">
    <property type="entry name" value="Haloacid_Dehalogenase"/>
    <property type="match status" value="1"/>
</dbReference>
<dbReference type="CDD" id="cd07505">
    <property type="entry name" value="HAD_BPGM-like"/>
    <property type="match status" value="1"/>
</dbReference>
<name>A0ABS6IEA4_9HYPH</name>
<proteinExistence type="predicted"/>
<dbReference type="NCBIfam" id="TIGR01509">
    <property type="entry name" value="HAD-SF-IA-v3"/>
    <property type="match status" value="1"/>
</dbReference>
<dbReference type="Pfam" id="PF13419">
    <property type="entry name" value="HAD_2"/>
    <property type="match status" value="1"/>
</dbReference>
<dbReference type="InterPro" id="IPR041492">
    <property type="entry name" value="HAD_2"/>
</dbReference>
<dbReference type="PANTHER" id="PTHR18901">
    <property type="entry name" value="2-DEOXYGLUCOSE-6-PHOSPHATE PHOSPHATASE 2"/>
    <property type="match status" value="1"/>
</dbReference>
<sequence length="220" mass="24346">MLRKPVEAVLFDMDGLLIDTEAVYIDALQDAARDLQIEMSLDFCHSMIGISGRECDVMIQNFYGAEFRIDRFRERFSGHARRRLDSHLPVKPGVVEMLDFLAGRGLRLAVATGSGRLTAERHLGKAGLIERFAAVATRDDVENAKPAPDVYLEAARRLGVAPERCIAFEDSNVGLTAAHAAGTMAFMVPDILPPLPEVRAKCLRVFGDLHEARRLLEDSL</sequence>
<evidence type="ECO:0000313" key="1">
    <source>
        <dbReference type="EMBL" id="MBU8872563.1"/>
    </source>
</evidence>
<comment type="caution">
    <text evidence="1">The sequence shown here is derived from an EMBL/GenBank/DDBJ whole genome shotgun (WGS) entry which is preliminary data.</text>
</comment>
<reference evidence="1 2" key="1">
    <citation type="submission" date="2021-06" db="EMBL/GenBank/DDBJ databases">
        <authorList>
            <person name="Lee D.H."/>
        </authorList>
    </citation>
    <scope>NUCLEOTIDE SEQUENCE [LARGE SCALE GENOMIC DNA]</scope>
    <source>
        <strain evidence="1 2">MMS21-HV4-11</strain>
    </source>
</reference>
<dbReference type="SFLD" id="SFLDG01129">
    <property type="entry name" value="C1.5:_HAD__Beta-PGM__Phosphata"/>
    <property type="match status" value="1"/>
</dbReference>
<dbReference type="RefSeq" id="WP_216956758.1">
    <property type="nucleotide sequence ID" value="NZ_JAHOPB010000001.1"/>
</dbReference>
<dbReference type="PANTHER" id="PTHR18901:SF38">
    <property type="entry name" value="PSEUDOURIDINE-5'-PHOSPHATASE"/>
    <property type="match status" value="1"/>
</dbReference>
<keyword evidence="2" id="KW-1185">Reference proteome</keyword>
<dbReference type="InterPro" id="IPR006439">
    <property type="entry name" value="HAD-SF_hydro_IA"/>
</dbReference>
<dbReference type="Proteomes" id="UP000727907">
    <property type="component" value="Unassembled WGS sequence"/>
</dbReference>
<protein>
    <submittedName>
        <fullName evidence="1">HAD family phosphatase</fullName>
    </submittedName>
</protein>
<dbReference type="SFLD" id="SFLDG01135">
    <property type="entry name" value="C1.5.6:_HAD__Beta-PGM__Phospha"/>
    <property type="match status" value="1"/>
</dbReference>
<gene>
    <name evidence="1" type="ORF">KQ910_02255</name>
</gene>